<gene>
    <name evidence="2" type="ORF">TGARI_270100B</name>
</gene>
<feature type="non-terminal residue" evidence="2">
    <location>
        <position position="1"/>
    </location>
</feature>
<evidence type="ECO:0000313" key="2">
    <source>
        <dbReference type="EMBL" id="KYF46676.1"/>
    </source>
</evidence>
<name>A0A139Y6A6_TOXGO</name>
<accession>A0A139Y6A6</accession>
<protein>
    <submittedName>
        <fullName evidence="2">Oxidoreductase, aldo/keto reductase family protein</fullName>
    </submittedName>
</protein>
<evidence type="ECO:0000256" key="1">
    <source>
        <dbReference type="SAM" id="MobiDB-lite"/>
    </source>
</evidence>
<reference evidence="2 3" key="1">
    <citation type="journal article" date="2016" name="Nat. Commun.">
        <title>Local admixture of amplified and diversified secreted pathogenesis determinants shapes mosaic Toxoplasma gondii genomes.</title>
        <authorList>
            <person name="Lorenzi H."/>
            <person name="Khan A."/>
            <person name="Behnke M.S."/>
            <person name="Namasivayam S."/>
            <person name="Swapna L.S."/>
            <person name="Hadjithomas M."/>
            <person name="Karamycheva S."/>
            <person name="Pinney D."/>
            <person name="Brunk B.P."/>
            <person name="Ajioka J.W."/>
            <person name="Ajzenberg D."/>
            <person name="Boothroyd J.C."/>
            <person name="Boyle J.P."/>
            <person name="Darde M.L."/>
            <person name="Diaz-Miranda M.A."/>
            <person name="Dubey J.P."/>
            <person name="Fritz H.M."/>
            <person name="Gennari S.M."/>
            <person name="Gregory B.D."/>
            <person name="Kim K."/>
            <person name="Saeij J.P."/>
            <person name="Su C."/>
            <person name="White M.W."/>
            <person name="Zhu X.Q."/>
            <person name="Howe D.K."/>
            <person name="Rosenthal B.M."/>
            <person name="Grigg M.E."/>
            <person name="Parkinson J."/>
            <person name="Liu L."/>
            <person name="Kissinger J.C."/>
            <person name="Roos D.S."/>
            <person name="Sibley L.D."/>
        </authorList>
    </citation>
    <scope>NUCLEOTIDE SEQUENCE [LARGE SCALE GENOMIC DNA]</scope>
    <source>
        <strain evidence="2 3">ARI</strain>
    </source>
</reference>
<dbReference type="EMBL" id="AGQS02003756">
    <property type="protein sequence ID" value="KYF46676.1"/>
    <property type="molecule type" value="Genomic_DNA"/>
</dbReference>
<evidence type="ECO:0000313" key="3">
    <source>
        <dbReference type="Proteomes" id="UP000074247"/>
    </source>
</evidence>
<organism evidence="2 3">
    <name type="scientific">Toxoplasma gondii ARI</name>
    <dbReference type="NCBI Taxonomy" id="1074872"/>
    <lineage>
        <taxon>Eukaryota</taxon>
        <taxon>Sar</taxon>
        <taxon>Alveolata</taxon>
        <taxon>Apicomplexa</taxon>
        <taxon>Conoidasida</taxon>
        <taxon>Coccidia</taxon>
        <taxon>Eucoccidiorida</taxon>
        <taxon>Eimeriorina</taxon>
        <taxon>Sarcocystidae</taxon>
        <taxon>Toxoplasma</taxon>
    </lineage>
</organism>
<dbReference type="Proteomes" id="UP000074247">
    <property type="component" value="Unassembled WGS sequence"/>
</dbReference>
<proteinExistence type="predicted"/>
<sequence>VWKVVADVPDKQRRRRLEFTEPFWYWEDEGQPDMPWEHATGEDVTDGGTQP</sequence>
<feature type="region of interest" description="Disordered" evidence="1">
    <location>
        <begin position="28"/>
        <end position="51"/>
    </location>
</feature>
<dbReference type="AlphaFoldDB" id="A0A139Y6A6"/>
<dbReference type="VEuPathDB" id="ToxoDB:TGARI_270100B"/>
<comment type="caution">
    <text evidence="2">The sequence shown here is derived from an EMBL/GenBank/DDBJ whole genome shotgun (WGS) entry which is preliminary data.</text>
</comment>